<keyword evidence="8" id="KW-0847">Vitamin C</keyword>
<evidence type="ECO:0000256" key="3">
    <source>
        <dbReference type="ARBA" id="ARBA00004319"/>
    </source>
</evidence>
<evidence type="ECO:0000256" key="9">
    <source>
        <dbReference type="ARBA" id="ARBA00022964"/>
    </source>
</evidence>
<dbReference type="InterPro" id="IPR005123">
    <property type="entry name" value="Oxoglu/Fe-dep_dioxygenase_dom"/>
</dbReference>
<dbReference type="GO" id="GO:0005788">
    <property type="term" value="C:endoplasmic reticulum lumen"/>
    <property type="evidence" value="ECO:0007669"/>
    <property type="project" value="UniProtKB-SubCell"/>
</dbReference>
<evidence type="ECO:0000256" key="10">
    <source>
        <dbReference type="ARBA" id="ARBA00023002"/>
    </source>
</evidence>
<dbReference type="SMART" id="SM00702">
    <property type="entry name" value="P4Hc"/>
    <property type="match status" value="1"/>
</dbReference>
<evidence type="ECO:0000256" key="11">
    <source>
        <dbReference type="ARBA" id="ARBA00023004"/>
    </source>
</evidence>
<dbReference type="AlphaFoldDB" id="A0A034W7F0"/>
<evidence type="ECO:0000256" key="13">
    <source>
        <dbReference type="SAM" id="Coils"/>
    </source>
</evidence>
<comment type="cofactor">
    <cofactor evidence="1">
        <name>L-ascorbate</name>
        <dbReference type="ChEBI" id="CHEBI:38290"/>
    </cofactor>
</comment>
<dbReference type="InterPro" id="IPR013547">
    <property type="entry name" value="P4H_N"/>
</dbReference>
<dbReference type="Pfam" id="PF13640">
    <property type="entry name" value="2OG-FeII_Oxy_3"/>
    <property type="match status" value="1"/>
</dbReference>
<keyword evidence="7" id="KW-0256">Endoplasmic reticulum</keyword>
<organism evidence="15">
    <name type="scientific">Bactrocera dorsalis</name>
    <name type="common">Oriental fruit fly</name>
    <name type="synonym">Dacus dorsalis</name>
    <dbReference type="NCBI Taxonomy" id="27457"/>
    <lineage>
        <taxon>Eukaryota</taxon>
        <taxon>Metazoa</taxon>
        <taxon>Ecdysozoa</taxon>
        <taxon>Arthropoda</taxon>
        <taxon>Hexapoda</taxon>
        <taxon>Insecta</taxon>
        <taxon>Pterygota</taxon>
        <taxon>Neoptera</taxon>
        <taxon>Endopterygota</taxon>
        <taxon>Diptera</taxon>
        <taxon>Brachycera</taxon>
        <taxon>Muscomorpha</taxon>
        <taxon>Tephritoidea</taxon>
        <taxon>Tephritidae</taxon>
        <taxon>Bactrocera</taxon>
        <taxon>Bactrocera</taxon>
    </lineage>
</organism>
<dbReference type="InterPro" id="IPR045054">
    <property type="entry name" value="P4HA-like"/>
</dbReference>
<keyword evidence="12" id="KW-0325">Glycoprotein</keyword>
<evidence type="ECO:0000256" key="1">
    <source>
        <dbReference type="ARBA" id="ARBA00001961"/>
    </source>
</evidence>
<evidence type="ECO:0000256" key="12">
    <source>
        <dbReference type="ARBA" id="ARBA00023180"/>
    </source>
</evidence>
<keyword evidence="13" id="KW-0175">Coiled coil</keyword>
<dbReference type="GO" id="GO:0004656">
    <property type="term" value="F:procollagen-proline 4-dioxygenase activity"/>
    <property type="evidence" value="ECO:0007669"/>
    <property type="project" value="UniProtKB-EC"/>
</dbReference>
<gene>
    <name evidence="15" type="primary">P4HA2</name>
</gene>
<dbReference type="Gene3D" id="2.60.120.620">
    <property type="entry name" value="q2cbj1_9rhob like domain"/>
    <property type="match status" value="1"/>
</dbReference>
<feature type="domain" description="Fe2OG dioxygenase" evidence="14">
    <location>
        <begin position="421"/>
        <end position="527"/>
    </location>
</feature>
<feature type="coiled-coil region" evidence="13">
    <location>
        <begin position="53"/>
        <end position="84"/>
    </location>
</feature>
<evidence type="ECO:0000256" key="7">
    <source>
        <dbReference type="ARBA" id="ARBA00022824"/>
    </source>
</evidence>
<keyword evidence="11" id="KW-0408">Iron</keyword>
<protein>
    <recommendedName>
        <fullName evidence="5">procollagen-proline 4-dioxygenase</fullName>
        <ecNumber evidence="5">1.14.11.2</ecNumber>
    </recommendedName>
</protein>
<dbReference type="Pfam" id="PF08336">
    <property type="entry name" value="P4Ha_N"/>
    <property type="match status" value="1"/>
</dbReference>
<proteinExistence type="inferred from homology"/>
<dbReference type="OrthoDB" id="420380at2759"/>
<dbReference type="InterPro" id="IPR011990">
    <property type="entry name" value="TPR-like_helical_dom_sf"/>
</dbReference>
<keyword evidence="9" id="KW-0223">Dioxygenase</keyword>
<evidence type="ECO:0000259" key="14">
    <source>
        <dbReference type="PROSITE" id="PS51471"/>
    </source>
</evidence>
<dbReference type="PROSITE" id="PS51471">
    <property type="entry name" value="FE2OG_OXY"/>
    <property type="match status" value="1"/>
</dbReference>
<accession>A0A034W7F0</accession>
<name>A0A034W7F0_BACDO</name>
<dbReference type="Gene3D" id="6.10.140.1460">
    <property type="match status" value="1"/>
</dbReference>
<dbReference type="GO" id="GO:0005506">
    <property type="term" value="F:iron ion binding"/>
    <property type="evidence" value="ECO:0007669"/>
    <property type="project" value="InterPro"/>
</dbReference>
<evidence type="ECO:0000256" key="8">
    <source>
        <dbReference type="ARBA" id="ARBA00022896"/>
    </source>
</evidence>
<evidence type="ECO:0000256" key="5">
    <source>
        <dbReference type="ARBA" id="ARBA00012269"/>
    </source>
</evidence>
<dbReference type="FunFam" id="2.60.120.620:FF:000011">
    <property type="entry name" value="Prolyl alpha subunit"/>
    <property type="match status" value="1"/>
</dbReference>
<comment type="subcellular location">
    <subcellularLocation>
        <location evidence="3">Endoplasmic reticulum lumen</location>
    </subcellularLocation>
</comment>
<comment type="similarity">
    <text evidence="4">Belongs to the P4HA family.</text>
</comment>
<sequence>AIAEDWSPKMKPQQLIVLALLTFLSRNVSGDYYTSIVSLFDLLELETKAITYLEAYMEKMEAISRQVNETLNELEQVSQEAEGDFYEHYSNPLNAYKIIRRFVIDWQNLNKTVLADQPAQEYIANLTALEKRDGFKLPTDEDLLGASKGLARLQRTYQQETVDVAAGDLMEMNLSSNFTASECFWLGRNLYSAGELKYAAEWLIQARIRLAEEMQESYEPQEFIGQITDVQILEQLSITMFYLGKSKLALLFNEELLAQDPNNVHGLRNRPIYSNKALEERYAISNEDESKKYLRRTELDVLFDKTCNGELQQTPREKRHLRCRYVHNNVPFRFIAPFKKEELNLDPSIAYYHESIFEKEIEQILNATEDYVERSMVGDLENSTYSDVRTSQNAWLDFKEHPFLNNIAQRLKDATGLSLESGEHLQVANYGIGGHYGAHYDFSEMLETDEYGGQGNRIATALFYINEVELGGATAFPYLRLTAPPIRGSMIVWYNLHKSLELDYRTKHGGCPVLMGSKWICNEWFHATGQEFLRPCDKKKDGHKSIQWKDLYRNEELSIAQLK</sequence>
<evidence type="ECO:0000256" key="4">
    <source>
        <dbReference type="ARBA" id="ARBA00006511"/>
    </source>
</evidence>
<dbReference type="InterPro" id="IPR006620">
    <property type="entry name" value="Pro_4_hyd_alph"/>
</dbReference>
<evidence type="ECO:0000313" key="15">
    <source>
        <dbReference type="EMBL" id="JAC51516.1"/>
    </source>
</evidence>
<dbReference type="EMBL" id="GAKP01007436">
    <property type="protein sequence ID" value="JAC51516.1"/>
    <property type="molecule type" value="Transcribed_RNA"/>
</dbReference>
<keyword evidence="10" id="KW-0560">Oxidoreductase</keyword>
<reference evidence="15" key="1">
    <citation type="journal article" date="2014" name="BMC Genomics">
        <title>Characterizing the developmental transcriptome of the oriental fruit fly, Bactrocera dorsalis (Diptera: Tephritidae) through comparative genomic analysis with Drosophila melanogaster utilizing modENCODE datasets.</title>
        <authorList>
            <person name="Geib S.M."/>
            <person name="Calla B."/>
            <person name="Hall B."/>
            <person name="Hou S."/>
            <person name="Manoukis N.C."/>
        </authorList>
    </citation>
    <scope>NUCLEOTIDE SEQUENCE</scope>
    <source>
        <strain evidence="15">Punador</strain>
    </source>
</reference>
<evidence type="ECO:0000256" key="6">
    <source>
        <dbReference type="ARBA" id="ARBA00022723"/>
    </source>
</evidence>
<dbReference type="PANTHER" id="PTHR10869">
    <property type="entry name" value="PROLYL 4-HYDROXYLASE ALPHA SUBUNIT"/>
    <property type="match status" value="1"/>
</dbReference>
<comment type="function">
    <text evidence="2">Catalyzes the post-translational formation of 4-hydroxyproline in -Xaa-Pro-Gly- sequences in collagens and other proteins.</text>
</comment>
<keyword evidence="6" id="KW-0479">Metal-binding</keyword>
<dbReference type="GO" id="GO:0031418">
    <property type="term" value="F:L-ascorbic acid binding"/>
    <property type="evidence" value="ECO:0007669"/>
    <property type="project" value="UniProtKB-KW"/>
</dbReference>
<dbReference type="EC" id="1.14.11.2" evidence="5"/>
<dbReference type="Gene3D" id="1.25.40.10">
    <property type="entry name" value="Tetratricopeptide repeat domain"/>
    <property type="match status" value="1"/>
</dbReference>
<dbReference type="InterPro" id="IPR044862">
    <property type="entry name" value="Pro_4_hyd_alph_FE2OG_OXY"/>
</dbReference>
<evidence type="ECO:0000256" key="2">
    <source>
        <dbReference type="ARBA" id="ARBA00002035"/>
    </source>
</evidence>
<feature type="non-terminal residue" evidence="15">
    <location>
        <position position="1"/>
    </location>
</feature>
<dbReference type="PANTHER" id="PTHR10869:SF216">
    <property type="entry name" value="PROCOLLAGEN-PROLINE 4-DIOXYGENASE"/>
    <property type="match status" value="1"/>
</dbReference>